<comment type="cofactor">
    <cofactor evidence="1 10 11">
        <name>pyridoxal 5'-phosphate</name>
        <dbReference type="ChEBI" id="CHEBI:597326"/>
    </cofactor>
</comment>
<dbReference type="InterPro" id="IPR001085">
    <property type="entry name" value="Ser_HO-MeTrfase"/>
</dbReference>
<comment type="catalytic activity">
    <reaction evidence="10">
        <text>(6R)-5,10-methylene-5,6,7,8-tetrahydrofolate + glycine + H2O = (6S)-5,6,7,8-tetrahydrofolate + L-serine</text>
        <dbReference type="Rhea" id="RHEA:15481"/>
        <dbReference type="ChEBI" id="CHEBI:15377"/>
        <dbReference type="ChEBI" id="CHEBI:15636"/>
        <dbReference type="ChEBI" id="CHEBI:33384"/>
        <dbReference type="ChEBI" id="CHEBI:57305"/>
        <dbReference type="ChEBI" id="CHEBI:57453"/>
        <dbReference type="EC" id="2.1.2.1"/>
    </reaction>
</comment>
<dbReference type="Proteomes" id="UP001164481">
    <property type="component" value="Chromosome"/>
</dbReference>
<comment type="subcellular location">
    <subcellularLocation>
        <location evidence="2 10">Cytoplasm</location>
    </subcellularLocation>
</comment>
<dbReference type="InterPro" id="IPR039429">
    <property type="entry name" value="SHMT-like_dom"/>
</dbReference>
<dbReference type="InterPro" id="IPR015422">
    <property type="entry name" value="PyrdxlP-dep_Trfase_small"/>
</dbReference>
<evidence type="ECO:0000259" key="13">
    <source>
        <dbReference type="Pfam" id="PF00464"/>
    </source>
</evidence>
<evidence type="ECO:0000256" key="3">
    <source>
        <dbReference type="ARBA" id="ARBA00006376"/>
    </source>
</evidence>
<dbReference type="GO" id="GO:0030170">
    <property type="term" value="F:pyridoxal phosphate binding"/>
    <property type="evidence" value="ECO:0007669"/>
    <property type="project" value="UniProtKB-UniRule"/>
</dbReference>
<evidence type="ECO:0000256" key="9">
    <source>
        <dbReference type="ARBA" id="ARBA00054606"/>
    </source>
</evidence>
<dbReference type="EC" id="2.1.2.1" evidence="10"/>
<feature type="binding site" evidence="10">
    <location>
        <position position="241"/>
    </location>
    <ligand>
        <name>(6S)-5,6,7,8-tetrahydrofolate</name>
        <dbReference type="ChEBI" id="CHEBI:57453"/>
    </ligand>
</feature>
<evidence type="ECO:0000256" key="7">
    <source>
        <dbReference type="ARBA" id="ARBA00022679"/>
    </source>
</evidence>
<dbReference type="PANTHER" id="PTHR11680:SF35">
    <property type="entry name" value="SERINE HYDROXYMETHYLTRANSFERASE 1"/>
    <property type="match status" value="1"/>
</dbReference>
<reference evidence="14" key="1">
    <citation type="submission" date="2022-10" db="EMBL/GenBank/DDBJ databases">
        <authorList>
            <person name="Wei X."/>
        </authorList>
    </citation>
    <scope>NUCLEOTIDE SEQUENCE</scope>
    <source>
        <strain evidence="14">SD2</strain>
    </source>
</reference>
<dbReference type="AlphaFoldDB" id="A0AAX3F0B1"/>
<feature type="binding site" evidence="10">
    <location>
        <begin position="122"/>
        <end position="124"/>
    </location>
    <ligand>
        <name>(6S)-5,6,7,8-tetrahydrofolate</name>
        <dbReference type="ChEBI" id="CHEBI:57453"/>
    </ligand>
</feature>
<proteinExistence type="inferred from homology"/>
<dbReference type="InterPro" id="IPR015421">
    <property type="entry name" value="PyrdxlP-dep_Trfase_major"/>
</dbReference>
<dbReference type="Gene3D" id="3.90.1150.10">
    <property type="entry name" value="Aspartate Aminotransferase, domain 1"/>
    <property type="match status" value="1"/>
</dbReference>
<name>A0AAX3F0B1_MYCSY</name>
<evidence type="ECO:0000256" key="11">
    <source>
        <dbReference type="PIRSR" id="PIRSR000412-50"/>
    </source>
</evidence>
<dbReference type="HAMAP" id="MF_00051">
    <property type="entry name" value="SHMT"/>
    <property type="match status" value="1"/>
</dbReference>
<evidence type="ECO:0000313" key="15">
    <source>
        <dbReference type="Proteomes" id="UP001164481"/>
    </source>
</evidence>
<dbReference type="EMBL" id="CP107525">
    <property type="protein sequence ID" value="UZW64762.1"/>
    <property type="molecule type" value="Genomic_DNA"/>
</dbReference>
<protein>
    <recommendedName>
        <fullName evidence="10">Serine hydroxymethyltransferase</fullName>
        <shortName evidence="10">SHMT</shortName>
        <shortName evidence="10">Serine methylase</shortName>
        <ecNumber evidence="10">2.1.2.1</ecNumber>
    </recommendedName>
</protein>
<keyword evidence="5 10" id="KW-0963">Cytoplasm</keyword>
<keyword evidence="7 10" id="KW-0808">Transferase</keyword>
<dbReference type="SUPFAM" id="SSF53383">
    <property type="entry name" value="PLP-dependent transferases"/>
    <property type="match status" value="1"/>
</dbReference>
<evidence type="ECO:0000256" key="2">
    <source>
        <dbReference type="ARBA" id="ARBA00004496"/>
    </source>
</evidence>
<evidence type="ECO:0000256" key="1">
    <source>
        <dbReference type="ARBA" id="ARBA00001933"/>
    </source>
</evidence>
<dbReference type="PIRSF" id="PIRSF000412">
    <property type="entry name" value="SHMT"/>
    <property type="match status" value="1"/>
</dbReference>
<dbReference type="PROSITE" id="PS00096">
    <property type="entry name" value="SHMT"/>
    <property type="match status" value="1"/>
</dbReference>
<evidence type="ECO:0000256" key="4">
    <source>
        <dbReference type="ARBA" id="ARBA00011738"/>
    </source>
</evidence>
<feature type="site" description="Plays an important role in substrate specificity" evidence="10">
    <location>
        <position position="225"/>
    </location>
</feature>
<dbReference type="InterPro" id="IPR015424">
    <property type="entry name" value="PyrdxlP-dep_Trfase"/>
</dbReference>
<dbReference type="GO" id="GO:0019264">
    <property type="term" value="P:glycine biosynthetic process from serine"/>
    <property type="evidence" value="ECO:0007669"/>
    <property type="project" value="UniProtKB-UniRule"/>
</dbReference>
<keyword evidence="12" id="KW-0175">Coiled coil</keyword>
<dbReference type="NCBIfam" id="NF000586">
    <property type="entry name" value="PRK00011.1"/>
    <property type="match status" value="1"/>
</dbReference>
<dbReference type="GO" id="GO:0035999">
    <property type="term" value="P:tetrahydrofolate interconversion"/>
    <property type="evidence" value="ECO:0007669"/>
    <property type="project" value="UniProtKB-UniRule"/>
</dbReference>
<dbReference type="Gene3D" id="3.40.640.10">
    <property type="entry name" value="Type I PLP-dependent aspartate aminotransferase-like (Major domain)"/>
    <property type="match status" value="1"/>
</dbReference>
<dbReference type="InterPro" id="IPR049943">
    <property type="entry name" value="Ser_HO-MeTrfase-like"/>
</dbReference>
<keyword evidence="8 10" id="KW-0663">Pyridoxal phosphate</keyword>
<feature type="modified residue" description="N6-(pyridoxal phosphate)lysine" evidence="10 11">
    <location>
        <position position="226"/>
    </location>
</feature>
<gene>
    <name evidence="10" type="primary">glyA</name>
    <name evidence="14" type="ORF">OIE46_01685</name>
</gene>
<keyword evidence="10" id="KW-0028">Amino-acid biosynthesis</keyword>
<comment type="pathway">
    <text evidence="10">One-carbon metabolism; tetrahydrofolate interconversion.</text>
</comment>
<accession>A0AAX3F0B1</accession>
<comment type="caution">
    <text evidence="10">Lacks conserved residue(s) required for the propagation of feature annotation.</text>
</comment>
<dbReference type="GO" id="GO:0005829">
    <property type="term" value="C:cytosol"/>
    <property type="evidence" value="ECO:0007669"/>
    <property type="project" value="TreeGrafter"/>
</dbReference>
<evidence type="ECO:0000313" key="14">
    <source>
        <dbReference type="EMBL" id="UZW64762.1"/>
    </source>
</evidence>
<feature type="binding site" evidence="10">
    <location>
        <position position="118"/>
    </location>
    <ligand>
        <name>(6S)-5,6,7,8-tetrahydrofolate</name>
        <dbReference type="ChEBI" id="CHEBI:57453"/>
    </ligand>
</feature>
<dbReference type="RefSeq" id="WP_154221423.1">
    <property type="nucleotide sequence ID" value="NZ_CP034544.1"/>
</dbReference>
<dbReference type="PANTHER" id="PTHR11680">
    <property type="entry name" value="SERINE HYDROXYMETHYLTRANSFERASE"/>
    <property type="match status" value="1"/>
</dbReference>
<evidence type="ECO:0000256" key="5">
    <source>
        <dbReference type="ARBA" id="ARBA00022490"/>
    </source>
</evidence>
<comment type="subunit">
    <text evidence="4 10">Homodimer.</text>
</comment>
<comment type="similarity">
    <text evidence="3 10">Belongs to the SHMT family.</text>
</comment>
<dbReference type="GO" id="GO:0004372">
    <property type="term" value="F:glycine hydroxymethyltransferase activity"/>
    <property type="evidence" value="ECO:0007669"/>
    <property type="project" value="UniProtKB-UniRule"/>
</dbReference>
<evidence type="ECO:0000256" key="8">
    <source>
        <dbReference type="ARBA" id="ARBA00022898"/>
    </source>
</evidence>
<dbReference type="Pfam" id="PF00464">
    <property type="entry name" value="SHMT"/>
    <property type="match status" value="1"/>
</dbReference>
<sequence>MYKNLKLNDKYVQKAINSEFKRQRNFIELIASENYVSDDVLKAQGSVLTNKYGEGYPYRRYYGSCENVDMVEQVAIDRLKEIFKVNYANVQPYSGSVANAAAIASVVPNGGKIMGLSLKSGGHLTHGYKISFSGIFYNSITYEVGKNGKLDYEEIKKIALAEKPDLIICGYSAYPRLIDFKKFREIADLCGAKLMADVAHIAGLIAGGVHPSPVGYAHVITSTTHKTFRGARGGVIMTNDEEIAKKVDRWVFPGYQGGPLFHAIAGKAIAFYEALQPSFKTYAENIVKNAKVFSEAFIKKGVEVVSGGTDNHLLLINVKSSYNITGKEAENFLEKINITINKNSIPFDELPPLITSGIRLGTAAMTSRNFTKWEELAEIIDYSLRNLEFLNSKSKAARDKVKELKNRVLSFNKEFPILKKY</sequence>
<dbReference type="InterPro" id="IPR019798">
    <property type="entry name" value="Ser_HO-MeTrfase_PLP_BS"/>
</dbReference>
<reference evidence="14" key="2">
    <citation type="submission" date="2022-11" db="EMBL/GenBank/DDBJ databases">
        <title>complete genomes of mycoplasma synoviae ZX313 strain and SD2 strain.</title>
        <authorList>
            <person name="Zhong Q."/>
        </authorList>
    </citation>
    <scope>NUCLEOTIDE SEQUENCE</scope>
    <source>
        <strain evidence="14">SD2</strain>
    </source>
</reference>
<keyword evidence="6 10" id="KW-0554">One-carbon metabolism</keyword>
<evidence type="ECO:0000256" key="6">
    <source>
        <dbReference type="ARBA" id="ARBA00022563"/>
    </source>
</evidence>
<comment type="function">
    <text evidence="9">Catalyzes the reversible interconversion of serine and glycine with tetrahydrofolate (THF) serving as the one-carbon carrier. This reaction serves as the major source of one-carbon groups required for the biosynthesis of purines, thymidylate, methionine, and other important biomolecules. Also exhibits THF-independent aldolase activity toward beta-hydroxyamino acids, producing glycine and aldehydes, via a retro-aldol mechanism. Thus, is able to catalyze the cleavage of L-allo-threonine.</text>
</comment>
<feature type="domain" description="Serine hydroxymethyltransferase-like" evidence="13">
    <location>
        <begin position="6"/>
        <end position="380"/>
    </location>
</feature>
<organism evidence="14 15">
    <name type="scientific">Mycoplasmopsis synoviae</name>
    <name type="common">Mycoplasma synoviae</name>
    <dbReference type="NCBI Taxonomy" id="2109"/>
    <lineage>
        <taxon>Bacteria</taxon>
        <taxon>Bacillati</taxon>
        <taxon>Mycoplasmatota</taxon>
        <taxon>Mycoplasmoidales</taxon>
        <taxon>Metamycoplasmataceae</taxon>
        <taxon>Mycoplasmopsis</taxon>
    </lineage>
</organism>
<dbReference type="CDD" id="cd00378">
    <property type="entry name" value="SHMT"/>
    <property type="match status" value="1"/>
</dbReference>
<dbReference type="FunFam" id="3.40.640.10:FF:000001">
    <property type="entry name" value="Serine hydroxymethyltransferase"/>
    <property type="match status" value="1"/>
</dbReference>
<feature type="coiled-coil region" evidence="12">
    <location>
        <begin position="387"/>
        <end position="414"/>
    </location>
</feature>
<evidence type="ECO:0000256" key="12">
    <source>
        <dbReference type="SAM" id="Coils"/>
    </source>
</evidence>
<comment type="pathway">
    <text evidence="10">Amino-acid biosynthesis; glycine biosynthesis; glycine from L-serine: step 1/1.</text>
</comment>
<evidence type="ECO:0000256" key="10">
    <source>
        <dbReference type="HAMAP-Rule" id="MF_00051"/>
    </source>
</evidence>